<name>A0ABT3RRE7_9BACT</name>
<reference evidence="1 2" key="1">
    <citation type="submission" date="2022-11" db="EMBL/GenBank/DDBJ databases">
        <title>The characterization of three novel Bacteroidetes species and genomic analysis of their roles in tidal elemental geochemical cycles.</title>
        <authorList>
            <person name="Ma K."/>
        </authorList>
    </citation>
    <scope>NUCLEOTIDE SEQUENCE [LARGE SCALE GENOMIC DNA]</scope>
    <source>
        <strain evidence="1 2">M17</strain>
    </source>
</reference>
<comment type="caution">
    <text evidence="1">The sequence shown here is derived from an EMBL/GenBank/DDBJ whole genome shotgun (WGS) entry which is preliminary data.</text>
</comment>
<dbReference type="Proteomes" id="UP001209885">
    <property type="component" value="Unassembled WGS sequence"/>
</dbReference>
<proteinExistence type="predicted"/>
<protein>
    <submittedName>
        <fullName evidence="1">Uncharacterized protein</fullName>
    </submittedName>
</protein>
<evidence type="ECO:0000313" key="1">
    <source>
        <dbReference type="EMBL" id="MCX2743842.1"/>
    </source>
</evidence>
<keyword evidence="2" id="KW-1185">Reference proteome</keyword>
<organism evidence="1 2">
    <name type="scientific">Mangrovivirga halotolerans</name>
    <dbReference type="NCBI Taxonomy" id="2993936"/>
    <lineage>
        <taxon>Bacteria</taxon>
        <taxon>Pseudomonadati</taxon>
        <taxon>Bacteroidota</taxon>
        <taxon>Cytophagia</taxon>
        <taxon>Cytophagales</taxon>
        <taxon>Mangrovivirgaceae</taxon>
        <taxon>Mangrovivirga</taxon>
    </lineage>
</organism>
<accession>A0ABT3RRE7</accession>
<dbReference type="EMBL" id="JAPFQN010000005">
    <property type="protein sequence ID" value="MCX2743842.1"/>
    <property type="molecule type" value="Genomic_DNA"/>
</dbReference>
<gene>
    <name evidence="1" type="ORF">OO013_08195</name>
</gene>
<dbReference type="RefSeq" id="WP_266056297.1">
    <property type="nucleotide sequence ID" value="NZ_JAPFQN010000005.1"/>
</dbReference>
<evidence type="ECO:0000313" key="2">
    <source>
        <dbReference type="Proteomes" id="UP001209885"/>
    </source>
</evidence>
<sequence>MTTNYLFANPANYHIQLFGPPSQTLKEILGSMEIRTSTIAGNKYTEVTGVLPDQVALIGIIQKIHQLHYAITSIKLIDIDINLLN</sequence>